<dbReference type="EMBL" id="CP007202">
    <property type="protein sequence ID" value="AJR04353.1"/>
    <property type="molecule type" value="Genomic_DNA"/>
</dbReference>
<keyword evidence="8" id="KW-1185">Reference proteome</keyword>
<evidence type="ECO:0000313" key="8">
    <source>
        <dbReference type="Proteomes" id="UP000032229"/>
    </source>
</evidence>
<dbReference type="AlphaFoldDB" id="A0A0C5WB69"/>
<dbReference type="GO" id="GO:0042597">
    <property type="term" value="C:periplasmic space"/>
    <property type="evidence" value="ECO:0007669"/>
    <property type="project" value="UniProtKB-SubCell"/>
</dbReference>
<dbReference type="PANTHER" id="PTHR39210">
    <property type="entry name" value="HEPARIN-SULFATE LYASE"/>
    <property type="match status" value="1"/>
</dbReference>
<feature type="domain" description="Alginate lyase" evidence="5">
    <location>
        <begin position="118"/>
        <end position="338"/>
    </location>
</feature>
<feature type="domain" description="Heparinase II/III-like C-terminal" evidence="6">
    <location>
        <begin position="419"/>
        <end position="597"/>
    </location>
</feature>
<dbReference type="InterPro" id="IPR008929">
    <property type="entry name" value="Chondroitin_lyas"/>
</dbReference>
<reference evidence="7 8" key="1">
    <citation type="submission" date="2014-02" db="EMBL/GenBank/DDBJ databases">
        <authorList>
            <person name="Young C.-C."/>
            <person name="Hameed A."/>
            <person name="Huang H.-C."/>
            <person name="Shahina M."/>
        </authorList>
    </citation>
    <scope>NUCLEOTIDE SEQUENCE [LARGE SCALE GENOMIC DNA]</scope>
    <source>
        <strain evidence="7 8">CC-SAMT-1</strain>
    </source>
</reference>
<protein>
    <submittedName>
        <fullName evidence="7">Heparinase</fullName>
    </submittedName>
</protein>
<dbReference type="KEGG" id="sze:AW14_12520"/>
<dbReference type="PANTHER" id="PTHR39210:SF1">
    <property type="entry name" value="HEPARIN-SULFATE LYASE"/>
    <property type="match status" value="1"/>
</dbReference>
<sequence>MVYQIGKPIKTNKVLKIKLHDILIAFLFIAASCKAQSKAISNIKKSNKLEHPSLILTKTGVEKIRKQLGNVPVFDATLAKVKAEVDAEILNGIEVPIPKDYSGGYTHERHKKNFLIIQKAGVLYQILDDATYAKYVKSMLLAYAKIYPTLPVHPQTRSYARGKLFWQCLNDSNWLVYTSQAYDCIYNYLTENERNHLEKDLFKPFAKFISEENPQFFNRVHNHSTWGNVAVGMIALVMDDDKLLETALHGLKHDNIDPNARDNDGGFIKKAGQKVGFLANLEEPFSPDGYYTEGPYYQRYAMYPFLVFAEALQNVKLELKIFEYKNGVLLKSIYTLLNLTDADGNFFPLNDGQKGMSYYSRELVSAVDIGYYYSENKTDLLSIAKKQGEVLLDNTGLAVAIGIRDGLETPFIKKSLDLSDGKNGDEGGVAILRANGSKDELSLVMKYSAQGLSHGHYDKLSFSLYEGGNEVIQDYGMARFVNIQQKGGGNYLKENTTWAKQTIAHNTINQDETSHFNGDFETGSLHHSEKYIFDVSNSKLQIVSAKETNAYPGTQIHRTMAFVKDNSFENSFLLDIIKIDAEKNHQYDLPYYFLGQLMSANFEYTKSETLMPLGTKNGFQHLWKEAVGKTGTGNAKISWFNKERFYTLTSVVSNEDDLIFTRIGANDPRFNLRNDPGFIIRKQQIKDTYFVSIIESHGHYDPVSEIATNAFSNIKNLTILYSDEAYVAIHIENINHTESMFLFSFKNNSIDKKHQIKIEDKVYEWVGVYQLINNN</sequence>
<evidence type="ECO:0000256" key="2">
    <source>
        <dbReference type="ARBA" id="ARBA00022729"/>
    </source>
</evidence>
<dbReference type="InterPro" id="IPR012480">
    <property type="entry name" value="Hepar_II_III_C"/>
</dbReference>
<organism evidence="7 8">
    <name type="scientific">Siansivirga zeaxanthinifaciens CC-SAMT-1</name>
    <dbReference type="NCBI Taxonomy" id="1454006"/>
    <lineage>
        <taxon>Bacteria</taxon>
        <taxon>Pseudomonadati</taxon>
        <taxon>Bacteroidota</taxon>
        <taxon>Flavobacteriia</taxon>
        <taxon>Flavobacteriales</taxon>
        <taxon>Flavobacteriaceae</taxon>
        <taxon>Siansivirga</taxon>
    </lineage>
</organism>
<evidence type="ECO:0000313" key="7">
    <source>
        <dbReference type="EMBL" id="AJR04353.1"/>
    </source>
</evidence>
<accession>A0A0C5WB69</accession>
<dbReference type="HOGENOM" id="CLU_022650_0_0_10"/>
<evidence type="ECO:0000256" key="3">
    <source>
        <dbReference type="ARBA" id="ARBA00022764"/>
    </source>
</evidence>
<keyword evidence="4" id="KW-0456">Lyase</keyword>
<gene>
    <name evidence="7" type="ORF">AW14_12520</name>
</gene>
<dbReference type="PROSITE" id="PS51257">
    <property type="entry name" value="PROKAR_LIPOPROTEIN"/>
    <property type="match status" value="1"/>
</dbReference>
<name>A0A0C5WB69_9FLAO</name>
<dbReference type="Gene3D" id="2.70.98.70">
    <property type="match status" value="1"/>
</dbReference>
<dbReference type="InterPro" id="IPR008397">
    <property type="entry name" value="Alginate_lyase_dom"/>
</dbReference>
<dbReference type="Proteomes" id="UP000032229">
    <property type="component" value="Chromosome"/>
</dbReference>
<evidence type="ECO:0000256" key="1">
    <source>
        <dbReference type="ARBA" id="ARBA00004418"/>
    </source>
</evidence>
<comment type="subcellular location">
    <subcellularLocation>
        <location evidence="1">Periplasm</location>
    </subcellularLocation>
</comment>
<dbReference type="SUPFAM" id="SSF48230">
    <property type="entry name" value="Chondroitin AC/alginate lyase"/>
    <property type="match status" value="1"/>
</dbReference>
<dbReference type="GO" id="GO:0016829">
    <property type="term" value="F:lyase activity"/>
    <property type="evidence" value="ECO:0007669"/>
    <property type="project" value="UniProtKB-KW"/>
</dbReference>
<keyword evidence="2" id="KW-0732">Signal</keyword>
<proteinExistence type="predicted"/>
<dbReference type="Gene3D" id="1.50.10.100">
    <property type="entry name" value="Chondroitin AC/alginate lyase"/>
    <property type="match status" value="1"/>
</dbReference>
<dbReference type="Pfam" id="PF07940">
    <property type="entry name" value="Hepar_II_III_C"/>
    <property type="match status" value="1"/>
</dbReference>
<dbReference type="PATRIC" id="fig|1454006.5.peg.2483"/>
<dbReference type="Pfam" id="PF05426">
    <property type="entry name" value="Alginate_lyase"/>
    <property type="match status" value="1"/>
</dbReference>
<evidence type="ECO:0000256" key="4">
    <source>
        <dbReference type="ARBA" id="ARBA00023239"/>
    </source>
</evidence>
<evidence type="ECO:0000259" key="5">
    <source>
        <dbReference type="Pfam" id="PF05426"/>
    </source>
</evidence>
<keyword evidence="3" id="KW-0574">Periplasm</keyword>
<evidence type="ECO:0000259" key="6">
    <source>
        <dbReference type="Pfam" id="PF07940"/>
    </source>
</evidence>
<dbReference type="STRING" id="1454006.AW14_12520"/>